<dbReference type="PANTHER" id="PTHR38340">
    <property type="entry name" value="S-LAYER PROTEIN"/>
    <property type="match status" value="1"/>
</dbReference>
<dbReference type="InterPro" id="IPR011049">
    <property type="entry name" value="Serralysin-like_metalloprot_C"/>
</dbReference>
<dbReference type="SUPFAM" id="SSF51120">
    <property type="entry name" value="beta-Roll"/>
    <property type="match status" value="3"/>
</dbReference>
<evidence type="ECO:0000313" key="5">
    <source>
        <dbReference type="Proteomes" id="UP000818323"/>
    </source>
</evidence>
<evidence type="ECO:0000256" key="1">
    <source>
        <dbReference type="ARBA" id="ARBA00004613"/>
    </source>
</evidence>
<dbReference type="PRINTS" id="PR00313">
    <property type="entry name" value="CABNDNGRPT"/>
</dbReference>
<evidence type="ECO:0000256" key="2">
    <source>
        <dbReference type="ARBA" id="ARBA00022525"/>
    </source>
</evidence>
<dbReference type="PROSITE" id="PS00330">
    <property type="entry name" value="HEMOLYSIN_CALCIUM"/>
    <property type="match status" value="1"/>
</dbReference>
<evidence type="ECO:0000313" key="4">
    <source>
        <dbReference type="EMBL" id="NBJ24033.1"/>
    </source>
</evidence>
<keyword evidence="2" id="KW-0964">Secreted</keyword>
<sequence length="546" mass="56019">MALNNIQTRPGGLQIDLDNSNNMLTPSTNILALAQSLSWWQYHWQKAVLTNYLNSGDHLRGDDQINGGSGNDTMGGGAGNDILNTGSGNNLADGGEGNDTINGGTGNDTLIGGVGNDLINDNGGTNTIYGDGGPGSGTELLSNGGFEFPQSPVPGSGYTSDPSIPGWTSLNGENFERVAASHGRGAAAQGTYWLDLDETAGNLDIVSNAVGIQYGETYRVAFSLNDSHGAADNGVAVYLGNQLIDTITAAEVMNGGGFQSFEYFVTAEFSGNAGLRFVGLGNPDNIGLGLDAVSLQSLDSNAGDGNDTINAGNNDDRIVAGGGNDVVNANQGNNTVYAGAGNDTVTGGSGNDAVYASAGNDTVYANEGNNQVDGGAGNDTIYSGSGSDNISDGEGNDIVYAGEGDDNIMIGLDESTNINESGSDTYYGQGGADDFYIVSPFFGNDTIWNFSVASGDRLVADGSDWDDPGNLGALNGGALTLTRAQQDLNITFNNGGGSTLNLKYFFSENNQFANAVDQGTLSDAEAVPVLLAIFRNGNPNEAAFLI</sequence>
<proteinExistence type="predicted"/>
<dbReference type="RefSeq" id="WP_161723584.1">
    <property type="nucleotide sequence ID" value="NZ_JAAAXI010000009.1"/>
</dbReference>
<gene>
    <name evidence="4" type="ORF">GR303_06640</name>
</gene>
<evidence type="ECO:0008006" key="6">
    <source>
        <dbReference type="Google" id="ProtNLM"/>
    </source>
</evidence>
<accession>A0ABW9YY44</accession>
<dbReference type="InterPro" id="IPR018511">
    <property type="entry name" value="Hemolysin-typ_Ca-bd_CS"/>
</dbReference>
<keyword evidence="5" id="KW-1185">Reference proteome</keyword>
<comment type="subcellular location">
    <subcellularLocation>
        <location evidence="1">Secreted</location>
    </subcellularLocation>
</comment>
<dbReference type="Gene3D" id="2.150.10.10">
    <property type="entry name" value="Serralysin-like metalloprotease, C-terminal"/>
    <property type="match status" value="3"/>
</dbReference>
<organism evidence="4 5">
    <name type="scientific">Microvirga arsenatis</name>
    <dbReference type="NCBI Taxonomy" id="2692265"/>
    <lineage>
        <taxon>Bacteria</taxon>
        <taxon>Pseudomonadati</taxon>
        <taxon>Pseudomonadota</taxon>
        <taxon>Alphaproteobacteria</taxon>
        <taxon>Hyphomicrobiales</taxon>
        <taxon>Methylobacteriaceae</taxon>
        <taxon>Microvirga</taxon>
    </lineage>
</organism>
<comment type="caution">
    <text evidence="4">The sequence shown here is derived from an EMBL/GenBank/DDBJ whole genome shotgun (WGS) entry which is preliminary data.</text>
</comment>
<dbReference type="InterPro" id="IPR001343">
    <property type="entry name" value="Hemolysn_Ca-bd"/>
</dbReference>
<reference evidence="4 5" key="1">
    <citation type="submission" date="2020-01" db="EMBL/GenBank/DDBJ databases">
        <title>Microvirga sp. nov., an arsenate reduction bacterium isolated from Tibet hotspring sediments.</title>
        <authorList>
            <person name="Yuan C.-G."/>
        </authorList>
    </citation>
    <scope>NUCLEOTIDE SEQUENCE [LARGE SCALE GENOMIC DNA]</scope>
    <source>
        <strain evidence="4 5">SYSU G3D203</strain>
    </source>
</reference>
<name>A0ABW9YY44_9HYPH</name>
<evidence type="ECO:0000256" key="3">
    <source>
        <dbReference type="SAM" id="MobiDB-lite"/>
    </source>
</evidence>
<dbReference type="PANTHER" id="PTHR38340:SF1">
    <property type="entry name" value="S-LAYER PROTEIN"/>
    <property type="match status" value="1"/>
</dbReference>
<dbReference type="Proteomes" id="UP000818323">
    <property type="component" value="Unassembled WGS sequence"/>
</dbReference>
<feature type="compositionally biased region" description="Gly residues" evidence="3">
    <location>
        <begin position="67"/>
        <end position="79"/>
    </location>
</feature>
<protein>
    <recommendedName>
        <fullName evidence="6">Calcium-binding protein</fullName>
    </recommendedName>
</protein>
<dbReference type="Pfam" id="PF00353">
    <property type="entry name" value="HemolysinCabind"/>
    <property type="match status" value="4"/>
</dbReference>
<dbReference type="InterPro" id="IPR050557">
    <property type="entry name" value="RTX_toxin/Mannuronan_C5-epim"/>
</dbReference>
<dbReference type="EMBL" id="JAAAXJ010000003">
    <property type="protein sequence ID" value="NBJ24033.1"/>
    <property type="molecule type" value="Genomic_DNA"/>
</dbReference>
<feature type="region of interest" description="Disordered" evidence="3">
    <location>
        <begin position="63"/>
        <end position="104"/>
    </location>
</feature>